<keyword evidence="3" id="KW-1185">Reference proteome</keyword>
<dbReference type="AlphaFoldDB" id="A0A8H6E2S6"/>
<feature type="signal peptide" evidence="1">
    <location>
        <begin position="1"/>
        <end position="21"/>
    </location>
</feature>
<evidence type="ECO:0000313" key="2">
    <source>
        <dbReference type="EMBL" id="KAF5857416.1"/>
    </source>
</evidence>
<protein>
    <submittedName>
        <fullName evidence="2">Uncharacterized protein</fullName>
    </submittedName>
</protein>
<accession>A0A8H6E2S6</accession>
<gene>
    <name evidence="2" type="ORF">ETB97_005800</name>
</gene>
<proteinExistence type="predicted"/>
<name>A0A8H6E2S6_PETAA</name>
<keyword evidence="1" id="KW-0732">Signal</keyword>
<feature type="chain" id="PRO_5034712158" evidence="1">
    <location>
        <begin position="22"/>
        <end position="94"/>
    </location>
</feature>
<reference evidence="2 3" key="1">
    <citation type="submission" date="2019-04" db="EMBL/GenBank/DDBJ databases">
        <title>Aspergillus burnettii sp. nov., novel species from soil in southeast Queensland.</title>
        <authorList>
            <person name="Gilchrist C.L.M."/>
            <person name="Pitt J.I."/>
            <person name="Lange L."/>
            <person name="Lacey H.J."/>
            <person name="Vuong D."/>
            <person name="Midgley D.J."/>
            <person name="Greenfield P."/>
            <person name="Bradbury M."/>
            <person name="Lacey E."/>
            <person name="Busk P.K."/>
            <person name="Pilgaard B."/>
            <person name="Chooi Y.H."/>
            <person name="Piggott A.M."/>
        </authorList>
    </citation>
    <scope>NUCLEOTIDE SEQUENCE [LARGE SCALE GENOMIC DNA]</scope>
    <source>
        <strain evidence="2 3">FRR 5400</strain>
    </source>
</reference>
<evidence type="ECO:0000256" key="1">
    <source>
        <dbReference type="SAM" id="SignalP"/>
    </source>
</evidence>
<comment type="caution">
    <text evidence="2">The sequence shown here is derived from an EMBL/GenBank/DDBJ whole genome shotgun (WGS) entry which is preliminary data.</text>
</comment>
<evidence type="ECO:0000313" key="3">
    <source>
        <dbReference type="Proteomes" id="UP000541154"/>
    </source>
</evidence>
<dbReference type="EMBL" id="SPNV01000259">
    <property type="protein sequence ID" value="KAF5857416.1"/>
    <property type="molecule type" value="Genomic_DNA"/>
</dbReference>
<sequence length="94" mass="9962">MLPSTIFTGLVGLAQISSSVAQPVISDDSTDIIISHAASDFFPNAKGDLSCFDVDVQYSGYDADTRLWLTALNPGSGTTDEEKATIQTEAVYAK</sequence>
<organism evidence="2 3">
    <name type="scientific">Petromyces alliaceus</name>
    <name type="common">Aspergillus alliaceus</name>
    <dbReference type="NCBI Taxonomy" id="209559"/>
    <lineage>
        <taxon>Eukaryota</taxon>
        <taxon>Fungi</taxon>
        <taxon>Dikarya</taxon>
        <taxon>Ascomycota</taxon>
        <taxon>Pezizomycotina</taxon>
        <taxon>Eurotiomycetes</taxon>
        <taxon>Eurotiomycetidae</taxon>
        <taxon>Eurotiales</taxon>
        <taxon>Aspergillaceae</taxon>
        <taxon>Aspergillus</taxon>
        <taxon>Aspergillus subgen. Circumdati</taxon>
    </lineage>
</organism>
<dbReference type="Proteomes" id="UP000541154">
    <property type="component" value="Unassembled WGS sequence"/>
</dbReference>